<evidence type="ECO:0000256" key="2">
    <source>
        <dbReference type="ARBA" id="ARBA00034247"/>
    </source>
</evidence>
<comment type="catalytic activity">
    <reaction evidence="2">
        <text>2 GTP = 3',3'-c-di-GMP + 2 diphosphate</text>
        <dbReference type="Rhea" id="RHEA:24898"/>
        <dbReference type="ChEBI" id="CHEBI:33019"/>
        <dbReference type="ChEBI" id="CHEBI:37565"/>
        <dbReference type="ChEBI" id="CHEBI:58805"/>
        <dbReference type="EC" id="2.7.7.65"/>
    </reaction>
</comment>
<keyword evidence="3" id="KW-0812">Transmembrane</keyword>
<organism evidence="6 7">
    <name type="scientific">Halomonas koreensis</name>
    <dbReference type="NCBI Taxonomy" id="245385"/>
    <lineage>
        <taxon>Bacteria</taxon>
        <taxon>Pseudomonadati</taxon>
        <taxon>Pseudomonadota</taxon>
        <taxon>Gammaproteobacteria</taxon>
        <taxon>Oceanospirillales</taxon>
        <taxon>Halomonadaceae</taxon>
        <taxon>Halomonas</taxon>
    </lineage>
</organism>
<name>A0ABU1G2D2_9GAMM</name>
<dbReference type="RefSeq" id="WP_309652276.1">
    <property type="nucleotide sequence ID" value="NZ_JARWAK010000005.1"/>
</dbReference>
<keyword evidence="6" id="KW-0808">Transferase</keyword>
<feature type="domain" description="CHASE" evidence="4">
    <location>
        <begin position="289"/>
        <end position="373"/>
    </location>
</feature>
<feature type="domain" description="GGDEF" evidence="5">
    <location>
        <begin position="518"/>
        <end position="651"/>
    </location>
</feature>
<dbReference type="SMART" id="SM00267">
    <property type="entry name" value="GGDEF"/>
    <property type="match status" value="1"/>
</dbReference>
<dbReference type="InterPro" id="IPR043128">
    <property type="entry name" value="Rev_trsase/Diguanyl_cyclase"/>
</dbReference>
<evidence type="ECO:0000313" key="6">
    <source>
        <dbReference type="EMBL" id="MDR5866678.1"/>
    </source>
</evidence>
<protein>
    <recommendedName>
        <fullName evidence="1">diguanylate cyclase</fullName>
        <ecNumber evidence="1">2.7.7.65</ecNumber>
    </recommendedName>
</protein>
<keyword evidence="3" id="KW-1133">Transmembrane helix</keyword>
<dbReference type="InterPro" id="IPR006189">
    <property type="entry name" value="CHASE_dom"/>
</dbReference>
<dbReference type="EMBL" id="JARWAK010000005">
    <property type="protein sequence ID" value="MDR5866678.1"/>
    <property type="molecule type" value="Genomic_DNA"/>
</dbReference>
<dbReference type="PROSITE" id="PS50839">
    <property type="entry name" value="CHASE"/>
    <property type="match status" value="1"/>
</dbReference>
<dbReference type="GO" id="GO:0052621">
    <property type="term" value="F:diguanylate cyclase activity"/>
    <property type="evidence" value="ECO:0007669"/>
    <property type="project" value="UniProtKB-EC"/>
</dbReference>
<feature type="transmembrane region" description="Helical" evidence="3">
    <location>
        <begin position="436"/>
        <end position="457"/>
    </location>
</feature>
<dbReference type="InterPro" id="IPR050469">
    <property type="entry name" value="Diguanylate_Cyclase"/>
</dbReference>
<dbReference type="InterPro" id="IPR000160">
    <property type="entry name" value="GGDEF_dom"/>
</dbReference>
<dbReference type="PROSITE" id="PS50887">
    <property type="entry name" value="GGDEF"/>
    <property type="match status" value="1"/>
</dbReference>
<feature type="transmembrane region" description="Helical" evidence="3">
    <location>
        <begin position="59"/>
        <end position="77"/>
    </location>
</feature>
<evidence type="ECO:0000256" key="3">
    <source>
        <dbReference type="SAM" id="Phobius"/>
    </source>
</evidence>
<accession>A0ABU1G2D2</accession>
<evidence type="ECO:0000259" key="4">
    <source>
        <dbReference type="PROSITE" id="PS50839"/>
    </source>
</evidence>
<sequence>MTQRLAALPATAAALLLLALGLVAAGTPSIADAAGSALIGLVAVGQLVWHLRRLRLARLLLAPALGWLALCLLSYLLPEHWIAHATWNRLAAALAPGSHVNDWRPPLLVVATLTLLALGPLTRTRANLGAPLLLASAALGLAGQLLEHAHAHTLLPQATDGIRTTALACLLIGQLIDTLGGWRATRGSVRRALWPSLLLALLAMAFWHHQRALSDHQLRTEVEAQGQRLADRLSDEIGAHLAAMQRFAASWEWHAVPPPDAQWQRQAALYHRDFGYFLNIAFIDADSRIRRVHPLTALNRGVIGTRLYEAQPAGRQALGHALAGEGIGSTEIIGLLQGQPGIVHYLPVRRPDDGDVMGVVGMVVGLQSLADTLFRRVDPRAVALTLRDGERLLAHQGPTERQGPWRHATTLTIGAKALTLTSRPTLDALLARRSRLPAISLTAGLTLAYLLYLALFARHRMVLQHRQVRRSNRELRREVRSRTRLQQEVEWLAEHDELTRLPNRRRFLQVLAEQAATRPLSVLLCDVDHFKLVNDRLGHLMGDRYLAELGRQGQAVIGEAGGVFARFGGEEFVACLPGRDADAAAAVAERFRARLAGAGLTHEDGTPITLSVGIASLTEGPLVEDELLQAADDALYRAKSRGRDRVEIAPPRALPCAGA</sequence>
<dbReference type="NCBIfam" id="TIGR00254">
    <property type="entry name" value="GGDEF"/>
    <property type="match status" value="1"/>
</dbReference>
<dbReference type="SUPFAM" id="SSF55073">
    <property type="entry name" value="Nucleotide cyclase"/>
    <property type="match status" value="1"/>
</dbReference>
<dbReference type="EC" id="2.7.7.65" evidence="1"/>
<dbReference type="Proteomes" id="UP001264519">
    <property type="component" value="Unassembled WGS sequence"/>
</dbReference>
<dbReference type="PANTHER" id="PTHR45138">
    <property type="entry name" value="REGULATORY COMPONENTS OF SENSORY TRANSDUCTION SYSTEM"/>
    <property type="match status" value="1"/>
</dbReference>
<evidence type="ECO:0000256" key="1">
    <source>
        <dbReference type="ARBA" id="ARBA00012528"/>
    </source>
</evidence>
<dbReference type="InterPro" id="IPR029787">
    <property type="entry name" value="Nucleotide_cyclase"/>
</dbReference>
<dbReference type="Pfam" id="PF00990">
    <property type="entry name" value="GGDEF"/>
    <property type="match status" value="1"/>
</dbReference>
<evidence type="ECO:0000313" key="7">
    <source>
        <dbReference type="Proteomes" id="UP001264519"/>
    </source>
</evidence>
<gene>
    <name evidence="6" type="ORF">QC818_07780</name>
</gene>
<feature type="transmembrane region" description="Helical" evidence="3">
    <location>
        <begin position="35"/>
        <end position="52"/>
    </location>
</feature>
<dbReference type="SMART" id="SM01079">
    <property type="entry name" value="CHASE"/>
    <property type="match status" value="1"/>
</dbReference>
<dbReference type="Gene3D" id="3.30.70.270">
    <property type="match status" value="1"/>
</dbReference>
<keyword evidence="6" id="KW-0548">Nucleotidyltransferase</keyword>
<keyword evidence="3" id="KW-0472">Membrane</keyword>
<proteinExistence type="predicted"/>
<dbReference type="CDD" id="cd01949">
    <property type="entry name" value="GGDEF"/>
    <property type="match status" value="1"/>
</dbReference>
<keyword evidence="7" id="KW-1185">Reference proteome</keyword>
<reference evidence="6 7" key="1">
    <citation type="submission" date="2023-04" db="EMBL/GenBank/DDBJ databases">
        <title>A long-awaited taxogenomic arrangement of the family Halomonadaceae.</title>
        <authorList>
            <person name="De La Haba R."/>
            <person name="Chuvochina M."/>
            <person name="Wittouck S."/>
            <person name="Arahal D.R."/>
            <person name="Sanchez-Porro C."/>
            <person name="Hugenholtz P."/>
            <person name="Ventosa A."/>
        </authorList>
    </citation>
    <scope>NUCLEOTIDE SEQUENCE [LARGE SCALE GENOMIC DNA]</scope>
    <source>
        <strain evidence="6 7">DSM 23530</strain>
    </source>
</reference>
<comment type="caution">
    <text evidence="6">The sequence shown here is derived from an EMBL/GenBank/DDBJ whole genome shotgun (WGS) entry which is preliminary data.</text>
</comment>
<evidence type="ECO:0000259" key="5">
    <source>
        <dbReference type="PROSITE" id="PS50887"/>
    </source>
</evidence>
<dbReference type="PANTHER" id="PTHR45138:SF9">
    <property type="entry name" value="DIGUANYLATE CYCLASE DGCM-RELATED"/>
    <property type="match status" value="1"/>
</dbReference>